<feature type="compositionally biased region" description="Basic and acidic residues" evidence="1">
    <location>
        <begin position="41"/>
        <end position="51"/>
    </location>
</feature>
<dbReference type="KEGG" id="mca:MCA1397"/>
<sequence length="105" mass="11403">MAHDEKTSAIGRFRMSHKHPVEAVESLVMADRYGRPAGLRRGFEHPGHEAGGRAPGDFDAARPDRLARLLRAAAAYAAGGGHPMQASPERGDAEIPESIRRLRQP</sequence>
<evidence type="ECO:0000256" key="1">
    <source>
        <dbReference type="SAM" id="MobiDB-lite"/>
    </source>
</evidence>
<feature type="region of interest" description="Disordered" evidence="1">
    <location>
        <begin position="39"/>
        <end position="60"/>
    </location>
</feature>
<organism evidence="2 3">
    <name type="scientific">Methylococcus capsulatus (strain ATCC 33009 / NCIMB 11132 / Bath)</name>
    <dbReference type="NCBI Taxonomy" id="243233"/>
    <lineage>
        <taxon>Bacteria</taxon>
        <taxon>Pseudomonadati</taxon>
        <taxon>Pseudomonadota</taxon>
        <taxon>Gammaproteobacteria</taxon>
        <taxon>Methylococcales</taxon>
        <taxon>Methylococcaceae</taxon>
        <taxon>Methylococcus</taxon>
    </lineage>
</organism>
<dbReference type="Proteomes" id="UP000006821">
    <property type="component" value="Chromosome"/>
</dbReference>
<dbReference type="HOGENOM" id="CLU_2233343_0_0_6"/>
<dbReference type="STRING" id="243233.MCA1397"/>
<gene>
    <name evidence="2" type="ordered locus">MCA1397</name>
</gene>
<proteinExistence type="predicted"/>
<feature type="compositionally biased region" description="Basic and acidic residues" evidence="1">
    <location>
        <begin position="89"/>
        <end position="105"/>
    </location>
</feature>
<reference evidence="2 3" key="1">
    <citation type="journal article" date="2004" name="PLoS Biol.">
        <title>Genomic insights into methanotrophy: the complete genome sequence of Methylococcus capsulatus (Bath).</title>
        <authorList>
            <person name="Ward N.L."/>
            <person name="Larsen O."/>
            <person name="Sakwa J."/>
            <person name="Bruseth L."/>
            <person name="Khouri H.M."/>
            <person name="Durkin A.S."/>
            <person name="Dimitrov G."/>
            <person name="Jiang L."/>
            <person name="Scanlan D."/>
            <person name="Kang K.H."/>
            <person name="Lewis M.R."/>
            <person name="Nelson K.E."/>
            <person name="Methe B.A."/>
            <person name="Wu M."/>
            <person name="Heidelberg J.F."/>
            <person name="Paulsen I.T."/>
            <person name="Fouts D.E."/>
            <person name="Ravel J."/>
            <person name="Tettelin H."/>
            <person name="Ren Q."/>
            <person name="Read T.D."/>
            <person name="DeBoy R.T."/>
            <person name="Seshadri R."/>
            <person name="Salzberg S.L."/>
            <person name="Jensen H.B."/>
            <person name="Birkeland N.K."/>
            <person name="Nelson W.C."/>
            <person name="Dodson R.J."/>
            <person name="Grindhaug S.H."/>
            <person name="Holt I.E."/>
            <person name="Eidhammer I."/>
            <person name="Jonasen I."/>
            <person name="Vanaken S."/>
            <person name="Utterback T.R."/>
            <person name="Feldblyum T.V."/>
            <person name="Fraser C.M."/>
            <person name="Lillehaug J.R."/>
            <person name="Eisen J.A."/>
        </authorList>
    </citation>
    <scope>NUCLEOTIDE SEQUENCE [LARGE SCALE GENOMIC DNA]</scope>
    <source>
        <strain evidence="3">ATCC 33009 / NCIMB 11132 / Bath</strain>
    </source>
</reference>
<name>Q608U2_METCA</name>
<feature type="region of interest" description="Disordered" evidence="1">
    <location>
        <begin position="78"/>
        <end position="105"/>
    </location>
</feature>
<accession>Q608U2</accession>
<evidence type="ECO:0000313" key="3">
    <source>
        <dbReference type="Proteomes" id="UP000006821"/>
    </source>
</evidence>
<dbReference type="AlphaFoldDB" id="Q608U2"/>
<dbReference type="EMBL" id="AE017282">
    <property type="protein sequence ID" value="AAU92339.1"/>
    <property type="molecule type" value="Genomic_DNA"/>
</dbReference>
<protein>
    <submittedName>
        <fullName evidence="2">Uncharacterized protein</fullName>
    </submittedName>
</protein>
<evidence type="ECO:0000313" key="2">
    <source>
        <dbReference type="EMBL" id="AAU92339.1"/>
    </source>
</evidence>